<evidence type="ECO:0000256" key="4">
    <source>
        <dbReference type="ARBA" id="ARBA00022723"/>
    </source>
</evidence>
<evidence type="ECO:0000313" key="10">
    <source>
        <dbReference type="EMBL" id="KKL84509.1"/>
    </source>
</evidence>
<dbReference type="GO" id="GO:0005576">
    <property type="term" value="C:extracellular region"/>
    <property type="evidence" value="ECO:0007669"/>
    <property type="project" value="UniProtKB-SubCell"/>
</dbReference>
<sequence>MIPREHKKDSSGAKTDPFKGLDAAQAAAEPGTLFLLHKGTYVKGQCKQNTWTITASGLPGKPIIYRSAGDGEVILDGGGDPRTKGCVVSARETKHIWLEGLTLQGRSYAIIAHKGSHWVIRRCRFRNMAKGFTAHNGDYRESRHHYITDNVFVGTTTWPRTKGIESESAVYISGAGHVVAYNRMRNLGDGIHGTSHGSLSASDWHNNDIAICTDDGLETDHGEFNIRVFRNRIVNAIHGITAQPSRVGPVYIFRNLIYNVTYSPFKLHNHTTGVLLFHNTCLKYRNGFNIVPSSETVTNVRTRNNLFLCRTGTGLYVGTPNMRYWDFDNDGYGGFDRFARWNARFDYQTMADAKADGKIYKGTGAIRIDPKTCFASGLTPPADPAKAYPADKIDARLAKGSDAIDKAVVLPGFNDGYAGRAPDLGCLEYGQEPPHYGPRPEVKKVARR</sequence>
<evidence type="ECO:0000256" key="7">
    <source>
        <dbReference type="ARBA" id="ARBA00023239"/>
    </source>
</evidence>
<protein>
    <submittedName>
        <fullName evidence="10">Uncharacterized protein</fullName>
    </submittedName>
</protein>
<dbReference type="GO" id="GO:0016837">
    <property type="term" value="F:carbon-oxygen lyase activity, acting on polysaccharides"/>
    <property type="evidence" value="ECO:0007669"/>
    <property type="project" value="TreeGrafter"/>
</dbReference>
<comment type="subcellular location">
    <subcellularLocation>
        <location evidence="2">Secreted</location>
    </subcellularLocation>
</comment>
<comment type="similarity">
    <text evidence="8">Belongs to the polysaccharide lyase 9 family.</text>
</comment>
<keyword evidence="7" id="KW-0456">Lyase</keyword>
<dbReference type="InterPro" id="IPR012334">
    <property type="entry name" value="Pectin_lyas_fold"/>
</dbReference>
<accession>A0A0F9FDN4</accession>
<organism evidence="10">
    <name type="scientific">marine sediment metagenome</name>
    <dbReference type="NCBI Taxonomy" id="412755"/>
    <lineage>
        <taxon>unclassified sequences</taxon>
        <taxon>metagenomes</taxon>
        <taxon>ecological metagenomes</taxon>
    </lineage>
</organism>
<dbReference type="GO" id="GO:0046872">
    <property type="term" value="F:metal ion binding"/>
    <property type="evidence" value="ECO:0007669"/>
    <property type="project" value="UniProtKB-KW"/>
</dbReference>
<dbReference type="EMBL" id="LAZR01021677">
    <property type="protein sequence ID" value="KKL84509.1"/>
    <property type="molecule type" value="Genomic_DNA"/>
</dbReference>
<dbReference type="InterPro" id="IPR011050">
    <property type="entry name" value="Pectin_lyase_fold/virulence"/>
</dbReference>
<keyword evidence="3" id="KW-0964">Secreted</keyword>
<feature type="compositionally biased region" description="Basic and acidic residues" evidence="9">
    <location>
        <begin position="438"/>
        <end position="448"/>
    </location>
</feature>
<evidence type="ECO:0000256" key="2">
    <source>
        <dbReference type="ARBA" id="ARBA00004613"/>
    </source>
</evidence>
<dbReference type="PANTHER" id="PTHR40088">
    <property type="entry name" value="PECTATE LYASE (EUROFUNG)"/>
    <property type="match status" value="1"/>
</dbReference>
<evidence type="ECO:0000256" key="3">
    <source>
        <dbReference type="ARBA" id="ARBA00022525"/>
    </source>
</evidence>
<comment type="cofactor">
    <cofactor evidence="1">
        <name>Ca(2+)</name>
        <dbReference type="ChEBI" id="CHEBI:29108"/>
    </cofactor>
</comment>
<dbReference type="AlphaFoldDB" id="A0A0F9FDN4"/>
<keyword evidence="5" id="KW-0732">Signal</keyword>
<keyword evidence="6" id="KW-0106">Calcium</keyword>
<proteinExistence type="inferred from homology"/>
<reference evidence="10" key="1">
    <citation type="journal article" date="2015" name="Nature">
        <title>Complex archaea that bridge the gap between prokaryotes and eukaryotes.</title>
        <authorList>
            <person name="Spang A."/>
            <person name="Saw J.H."/>
            <person name="Jorgensen S.L."/>
            <person name="Zaremba-Niedzwiedzka K."/>
            <person name="Martijn J."/>
            <person name="Lind A.E."/>
            <person name="van Eijk R."/>
            <person name="Schleper C."/>
            <person name="Guy L."/>
            <person name="Ettema T.J."/>
        </authorList>
    </citation>
    <scope>NUCLEOTIDE SEQUENCE</scope>
</reference>
<dbReference type="SUPFAM" id="SSF51126">
    <property type="entry name" value="Pectin lyase-like"/>
    <property type="match status" value="1"/>
</dbReference>
<dbReference type="Gene3D" id="2.160.20.10">
    <property type="entry name" value="Single-stranded right-handed beta-helix, Pectin lyase-like"/>
    <property type="match status" value="1"/>
</dbReference>
<evidence type="ECO:0000256" key="6">
    <source>
        <dbReference type="ARBA" id="ARBA00022837"/>
    </source>
</evidence>
<name>A0A0F9FDN4_9ZZZZ</name>
<dbReference type="PANTHER" id="PTHR40088:SF1">
    <property type="entry name" value="PECTATE LYASE PEL9"/>
    <property type="match status" value="1"/>
</dbReference>
<gene>
    <name evidence="10" type="ORF">LCGC14_1964020</name>
</gene>
<evidence type="ECO:0000256" key="9">
    <source>
        <dbReference type="SAM" id="MobiDB-lite"/>
    </source>
</evidence>
<comment type="caution">
    <text evidence="10">The sequence shown here is derived from an EMBL/GenBank/DDBJ whole genome shotgun (WGS) entry which is preliminary data.</text>
</comment>
<evidence type="ECO:0000256" key="5">
    <source>
        <dbReference type="ARBA" id="ARBA00022729"/>
    </source>
</evidence>
<dbReference type="InterPro" id="IPR052052">
    <property type="entry name" value="Polysaccharide_Lyase_9"/>
</dbReference>
<feature type="region of interest" description="Disordered" evidence="9">
    <location>
        <begin position="429"/>
        <end position="448"/>
    </location>
</feature>
<evidence type="ECO:0000256" key="8">
    <source>
        <dbReference type="ARBA" id="ARBA00038263"/>
    </source>
</evidence>
<evidence type="ECO:0000256" key="1">
    <source>
        <dbReference type="ARBA" id="ARBA00001913"/>
    </source>
</evidence>
<keyword evidence="4" id="KW-0479">Metal-binding</keyword>